<sequence length="343" mass="39002">MSEFTIKPKSSTSEVNEPHTIRRTIKRCASDEDDDTAFVRPAKTKKTTTTKKQLQQDSSDSDDSDDSDEQEDEGEEDSEDEKQSTSKKSKKPVPAIRKRPWNMRVDSGDDEDEPVNLTNKSKNSKSKTETPALSTNKSTATKQKVKPSNNDDSESDSEEEEEEEESSSEEESDDEEDPKITISEYKGDMFAAPPKSLLLHACNCQGSWNKGIAYAFQKNYPDHYSRYYAHCRDNDTKDLIGTCLIIPPQKTGRQHWVGCLFTSRKYGRGKDKKDQILENTENAVEHMVDQLEGWQKRGKEMPIAFWMPKINSGLFRVPWAETKKTIEDITCKGGLHLNVVDKK</sequence>
<dbReference type="HOGENOM" id="CLU_808890_0_0_1"/>
<feature type="compositionally biased region" description="Basic residues" evidence="7">
    <location>
        <begin position="85"/>
        <end position="101"/>
    </location>
</feature>
<comment type="similarity">
    <text evidence="2">Belongs to the POA1 family.</text>
</comment>
<dbReference type="SUPFAM" id="SSF52949">
    <property type="entry name" value="Macro domain-like"/>
    <property type="match status" value="1"/>
</dbReference>
<reference evidence="9 10" key="1">
    <citation type="journal article" date="2014" name="BMC Genomics">
        <title>Genome sequencing of four Aureobasidium pullulans varieties: biotechnological potential, stress tolerance, and description of new species.</title>
        <authorList>
            <person name="Gostin Ar C."/>
            <person name="Ohm R.A."/>
            <person name="Kogej T."/>
            <person name="Sonjak S."/>
            <person name="Turk M."/>
            <person name="Zajc J."/>
            <person name="Zalar P."/>
            <person name="Grube M."/>
            <person name="Sun H."/>
            <person name="Han J."/>
            <person name="Sharma A."/>
            <person name="Chiniquy J."/>
            <person name="Ngan C.Y."/>
            <person name="Lipzen A."/>
            <person name="Barry K."/>
            <person name="Grigoriev I.V."/>
            <person name="Gunde-Cimerman N."/>
        </authorList>
    </citation>
    <scope>NUCLEOTIDE SEQUENCE [LARGE SCALE GENOMIC DNA]</scope>
    <source>
        <strain evidence="9 10">EXF-2481</strain>
    </source>
</reference>
<dbReference type="InterPro" id="IPR043472">
    <property type="entry name" value="Macro_dom-like"/>
</dbReference>
<feature type="compositionally biased region" description="Acidic residues" evidence="7">
    <location>
        <begin position="151"/>
        <end position="177"/>
    </location>
</feature>
<feature type="region of interest" description="Disordered" evidence="7">
    <location>
        <begin position="1"/>
        <end position="178"/>
    </location>
</feature>
<proteinExistence type="inferred from homology"/>
<dbReference type="InParanoid" id="A0A074YKV3"/>
<dbReference type="Pfam" id="PF01661">
    <property type="entry name" value="Macro"/>
    <property type="match status" value="1"/>
</dbReference>
<evidence type="ECO:0000256" key="4">
    <source>
        <dbReference type="ARBA" id="ARBA00019744"/>
    </source>
</evidence>
<dbReference type="GO" id="GO:0140291">
    <property type="term" value="P:peptidyl-glutamate ADP-deribosylation"/>
    <property type="evidence" value="ECO:0007669"/>
    <property type="project" value="TreeGrafter"/>
</dbReference>
<comment type="function">
    <text evidence="1">Highly specific phosphatase involved in the metabolism of ADP-ribose 1''-phosphate (Appr1p) which is produced as a consequence of tRNA splicing.</text>
</comment>
<dbReference type="PANTHER" id="PTHR12521">
    <property type="entry name" value="PROTEIN C6ORF130"/>
    <property type="match status" value="1"/>
</dbReference>
<evidence type="ECO:0000256" key="7">
    <source>
        <dbReference type="SAM" id="MobiDB-lite"/>
    </source>
</evidence>
<gene>
    <name evidence="9" type="ORF">AUEXF2481DRAFT_79025</name>
</gene>
<keyword evidence="5" id="KW-0904">Protein phosphatase</keyword>
<dbReference type="STRING" id="1043005.A0A074YKV3"/>
<dbReference type="Gene3D" id="3.40.220.10">
    <property type="entry name" value="Leucine Aminopeptidase, subunit E, domain 1"/>
    <property type="match status" value="1"/>
</dbReference>
<dbReference type="OMA" id="FCISTHH"/>
<dbReference type="EC" id="3.1.3.84" evidence="3"/>
<organism evidence="9 10">
    <name type="scientific">Aureobasidium subglaciale (strain EXF-2481)</name>
    <name type="common">Aureobasidium pullulans var. subglaciale</name>
    <dbReference type="NCBI Taxonomy" id="1043005"/>
    <lineage>
        <taxon>Eukaryota</taxon>
        <taxon>Fungi</taxon>
        <taxon>Dikarya</taxon>
        <taxon>Ascomycota</taxon>
        <taxon>Pezizomycotina</taxon>
        <taxon>Dothideomycetes</taxon>
        <taxon>Dothideomycetidae</taxon>
        <taxon>Dothideales</taxon>
        <taxon>Saccotheciaceae</taxon>
        <taxon>Aureobasidium</taxon>
    </lineage>
</organism>
<dbReference type="GO" id="GO:0004721">
    <property type="term" value="F:phosphoprotein phosphatase activity"/>
    <property type="evidence" value="ECO:0007669"/>
    <property type="project" value="UniProtKB-KW"/>
</dbReference>
<accession>A0A074YKV3</accession>
<evidence type="ECO:0000313" key="9">
    <source>
        <dbReference type="EMBL" id="KEQ96659.1"/>
    </source>
</evidence>
<evidence type="ECO:0000256" key="6">
    <source>
        <dbReference type="ARBA" id="ARBA00034427"/>
    </source>
</evidence>
<dbReference type="EMBL" id="KL584756">
    <property type="protein sequence ID" value="KEQ96659.1"/>
    <property type="molecule type" value="Genomic_DNA"/>
</dbReference>
<feature type="compositionally biased region" description="Polar residues" evidence="7">
    <location>
        <begin position="129"/>
        <end position="150"/>
    </location>
</feature>
<comment type="catalytic activity">
    <reaction evidence="6">
        <text>ADP-alpha-D-ribose 1''-phosphate + H2O = ADP-D-ribose + phosphate</text>
        <dbReference type="Rhea" id="RHEA:25029"/>
        <dbReference type="ChEBI" id="CHEBI:15377"/>
        <dbReference type="ChEBI" id="CHEBI:43474"/>
        <dbReference type="ChEBI" id="CHEBI:57967"/>
        <dbReference type="ChEBI" id="CHEBI:58753"/>
        <dbReference type="EC" id="3.1.3.84"/>
    </reaction>
</comment>
<evidence type="ECO:0000256" key="5">
    <source>
        <dbReference type="ARBA" id="ARBA00022912"/>
    </source>
</evidence>
<feature type="domain" description="Macro" evidence="8">
    <location>
        <begin position="200"/>
        <end position="325"/>
    </location>
</feature>
<evidence type="ECO:0000259" key="8">
    <source>
        <dbReference type="Pfam" id="PF01661"/>
    </source>
</evidence>
<dbReference type="CDD" id="cd02901">
    <property type="entry name" value="Macro_Poa1p-like"/>
    <property type="match status" value="1"/>
</dbReference>
<dbReference type="PANTHER" id="PTHR12521:SF0">
    <property type="entry name" value="ADP-RIBOSE GLYCOHYDROLASE OARD1"/>
    <property type="match status" value="1"/>
</dbReference>
<keyword evidence="5" id="KW-0378">Hydrolase</keyword>
<dbReference type="InterPro" id="IPR002589">
    <property type="entry name" value="Macro_dom"/>
</dbReference>
<evidence type="ECO:0000313" key="10">
    <source>
        <dbReference type="Proteomes" id="UP000030641"/>
    </source>
</evidence>
<evidence type="ECO:0000256" key="1">
    <source>
        <dbReference type="ARBA" id="ARBA00002432"/>
    </source>
</evidence>
<dbReference type="InterPro" id="IPR050892">
    <property type="entry name" value="ADP-ribose_metab_enzymes"/>
</dbReference>
<dbReference type="OrthoDB" id="2155246at2759"/>
<evidence type="ECO:0000256" key="2">
    <source>
        <dbReference type="ARBA" id="ARBA00006575"/>
    </source>
</evidence>
<dbReference type="Proteomes" id="UP000030641">
    <property type="component" value="Unassembled WGS sequence"/>
</dbReference>
<keyword evidence="10" id="KW-1185">Reference proteome</keyword>
<dbReference type="RefSeq" id="XP_013345070.1">
    <property type="nucleotide sequence ID" value="XM_013489616.1"/>
</dbReference>
<feature type="compositionally biased region" description="Acidic residues" evidence="7">
    <location>
        <begin position="59"/>
        <end position="80"/>
    </location>
</feature>
<protein>
    <recommendedName>
        <fullName evidence="4">ADP-ribose 1''-phosphate phosphatase</fullName>
        <ecNumber evidence="3">3.1.3.84</ecNumber>
    </recommendedName>
</protein>
<dbReference type="AlphaFoldDB" id="A0A074YKV3"/>
<evidence type="ECO:0000256" key="3">
    <source>
        <dbReference type="ARBA" id="ARBA00012983"/>
    </source>
</evidence>
<name>A0A074YKV3_AURSE</name>
<dbReference type="GeneID" id="25371498"/>